<comment type="catalytic activity">
    <reaction evidence="7 8">
        <text>CMP + ATP = CDP + ADP</text>
        <dbReference type="Rhea" id="RHEA:11600"/>
        <dbReference type="ChEBI" id="CHEBI:30616"/>
        <dbReference type="ChEBI" id="CHEBI:58069"/>
        <dbReference type="ChEBI" id="CHEBI:60377"/>
        <dbReference type="ChEBI" id="CHEBI:456216"/>
        <dbReference type="EC" id="2.7.4.25"/>
    </reaction>
</comment>
<dbReference type="Pfam" id="PF02224">
    <property type="entry name" value="Cytidylate_kin"/>
    <property type="match status" value="1"/>
</dbReference>
<evidence type="ECO:0000259" key="9">
    <source>
        <dbReference type="Pfam" id="PF02224"/>
    </source>
</evidence>
<feature type="domain" description="Cytidylate kinase" evidence="9">
    <location>
        <begin position="3"/>
        <end position="203"/>
    </location>
</feature>
<evidence type="ECO:0000256" key="4">
    <source>
        <dbReference type="ARBA" id="ARBA00022777"/>
    </source>
</evidence>
<dbReference type="GO" id="GO:0005737">
    <property type="term" value="C:cytoplasm"/>
    <property type="evidence" value="ECO:0007669"/>
    <property type="project" value="UniProtKB-SubCell"/>
</dbReference>
<evidence type="ECO:0000256" key="7">
    <source>
        <dbReference type="ARBA" id="ARBA00048478"/>
    </source>
</evidence>
<dbReference type="GO" id="GO:0005524">
    <property type="term" value="F:ATP binding"/>
    <property type="evidence" value="ECO:0007669"/>
    <property type="project" value="UniProtKB-UniRule"/>
</dbReference>
<name>A0A2R4MIY1_9HYPH</name>
<dbReference type="RefSeq" id="WP_117396646.1">
    <property type="nucleotide sequence ID" value="NZ_CP021330.1"/>
</dbReference>
<keyword evidence="4 8" id="KW-0418">Kinase</keyword>
<evidence type="ECO:0000256" key="6">
    <source>
        <dbReference type="ARBA" id="ARBA00047615"/>
    </source>
</evidence>
<dbReference type="InterPro" id="IPR003136">
    <property type="entry name" value="Cytidylate_kin"/>
</dbReference>
<dbReference type="InterPro" id="IPR011994">
    <property type="entry name" value="Cytidylate_kinase_dom"/>
</dbReference>
<evidence type="ECO:0000256" key="2">
    <source>
        <dbReference type="ARBA" id="ARBA00022679"/>
    </source>
</evidence>
<dbReference type="CDD" id="cd02020">
    <property type="entry name" value="CMPK"/>
    <property type="match status" value="1"/>
</dbReference>
<dbReference type="AlphaFoldDB" id="A0A2R4MIY1"/>
<evidence type="ECO:0000256" key="1">
    <source>
        <dbReference type="ARBA" id="ARBA00009427"/>
    </source>
</evidence>
<evidence type="ECO:0000313" key="10">
    <source>
        <dbReference type="EMBL" id="AVX05913.1"/>
    </source>
</evidence>
<keyword evidence="8" id="KW-0963">Cytoplasm</keyword>
<keyword evidence="2 8" id="KW-0808">Transferase</keyword>
<evidence type="ECO:0000256" key="3">
    <source>
        <dbReference type="ARBA" id="ARBA00022741"/>
    </source>
</evidence>
<dbReference type="GO" id="GO:0006220">
    <property type="term" value="P:pyrimidine nucleotide metabolic process"/>
    <property type="evidence" value="ECO:0007669"/>
    <property type="project" value="UniProtKB-UniRule"/>
</dbReference>
<accession>A0A2R4MIY1</accession>
<organism evidence="10 11">
    <name type="scientific">Maritalea myrionectae</name>
    <dbReference type="NCBI Taxonomy" id="454601"/>
    <lineage>
        <taxon>Bacteria</taxon>
        <taxon>Pseudomonadati</taxon>
        <taxon>Pseudomonadota</taxon>
        <taxon>Alphaproteobacteria</taxon>
        <taxon>Hyphomicrobiales</taxon>
        <taxon>Devosiaceae</taxon>
        <taxon>Maritalea</taxon>
    </lineage>
</organism>
<comment type="catalytic activity">
    <reaction evidence="6 8">
        <text>dCMP + ATP = dCDP + ADP</text>
        <dbReference type="Rhea" id="RHEA:25094"/>
        <dbReference type="ChEBI" id="CHEBI:30616"/>
        <dbReference type="ChEBI" id="CHEBI:57566"/>
        <dbReference type="ChEBI" id="CHEBI:58593"/>
        <dbReference type="ChEBI" id="CHEBI:456216"/>
        <dbReference type="EC" id="2.7.4.25"/>
    </reaction>
</comment>
<dbReference type="Proteomes" id="UP000258927">
    <property type="component" value="Chromosome"/>
</dbReference>
<comment type="similarity">
    <text evidence="1 8">Belongs to the cytidylate kinase family. Type 1 subfamily.</text>
</comment>
<dbReference type="HAMAP" id="MF_00238">
    <property type="entry name" value="Cytidyl_kinase_type1"/>
    <property type="match status" value="1"/>
</dbReference>
<dbReference type="Gene3D" id="3.40.50.300">
    <property type="entry name" value="P-loop containing nucleotide triphosphate hydrolases"/>
    <property type="match status" value="1"/>
</dbReference>
<dbReference type="EMBL" id="CP021330">
    <property type="protein sequence ID" value="AVX05913.1"/>
    <property type="molecule type" value="Genomic_DNA"/>
</dbReference>
<gene>
    <name evidence="8" type="primary">cmk</name>
    <name evidence="10" type="ORF">MXMO3_03410</name>
</gene>
<evidence type="ECO:0000256" key="8">
    <source>
        <dbReference type="HAMAP-Rule" id="MF_00238"/>
    </source>
</evidence>
<keyword evidence="5 8" id="KW-0067">ATP-binding</keyword>
<evidence type="ECO:0000313" key="11">
    <source>
        <dbReference type="Proteomes" id="UP000258927"/>
    </source>
</evidence>
<feature type="binding site" evidence="8">
    <location>
        <begin position="7"/>
        <end position="15"/>
    </location>
    <ligand>
        <name>ATP</name>
        <dbReference type="ChEBI" id="CHEBI:30616"/>
    </ligand>
</feature>
<dbReference type="KEGG" id="mmyr:MXMO3_03410"/>
<comment type="subcellular location">
    <subcellularLocation>
        <location evidence="8">Cytoplasm</location>
    </subcellularLocation>
</comment>
<reference evidence="10 11" key="1">
    <citation type="submission" date="2017-05" db="EMBL/GenBank/DDBJ databases">
        <title>Genome Analysis of Maritalea myrionectae HL2708#5.</title>
        <authorList>
            <consortium name="Cotde Inc.-PKNU"/>
            <person name="Jang D."/>
            <person name="Oh H.-M."/>
        </authorList>
    </citation>
    <scope>NUCLEOTIDE SEQUENCE [LARGE SCALE GENOMIC DNA]</scope>
    <source>
        <strain evidence="10 11">HL2708#5</strain>
    </source>
</reference>
<dbReference type="InterPro" id="IPR027417">
    <property type="entry name" value="P-loop_NTPase"/>
</dbReference>
<dbReference type="EC" id="2.7.4.25" evidence="8"/>
<proteinExistence type="inferred from homology"/>
<dbReference type="SUPFAM" id="SSF52540">
    <property type="entry name" value="P-loop containing nucleoside triphosphate hydrolases"/>
    <property type="match status" value="1"/>
</dbReference>
<keyword evidence="3 8" id="KW-0547">Nucleotide-binding</keyword>
<sequence length="213" mass="23260">MIIAIDGPAASGKGTISKRLAKHFDLPHMDTGLLYRAVGFAMRDDLDHPNWEEKAVTTAQTLELSHYHEDDLTTAEAGIAASKVARVPEVRAALQTAQKHFAHQKGGAILDGRDIGTRICPDADVKLYITADAHARAQRRTKQLNDRGVDVTFDEILAQIEKRDADDRDNPAGAFYVAPDAHLLDTTKLSIETAFQAALELVNSVLAQKKNTP</sequence>
<evidence type="ECO:0000256" key="5">
    <source>
        <dbReference type="ARBA" id="ARBA00022840"/>
    </source>
</evidence>
<dbReference type="NCBIfam" id="TIGR00017">
    <property type="entry name" value="cmk"/>
    <property type="match status" value="1"/>
</dbReference>
<protein>
    <recommendedName>
        <fullName evidence="8">Cytidylate kinase</fullName>
        <shortName evidence="8">CK</shortName>
        <ecNumber evidence="8">2.7.4.25</ecNumber>
    </recommendedName>
    <alternativeName>
        <fullName evidence="8">Cytidine monophosphate kinase</fullName>
        <shortName evidence="8">CMP kinase</shortName>
    </alternativeName>
</protein>
<dbReference type="GO" id="GO:0036431">
    <property type="term" value="F:dCMP kinase activity"/>
    <property type="evidence" value="ECO:0007669"/>
    <property type="project" value="InterPro"/>
</dbReference>
<dbReference type="GO" id="GO:0036430">
    <property type="term" value="F:CMP kinase activity"/>
    <property type="evidence" value="ECO:0007669"/>
    <property type="project" value="RHEA"/>
</dbReference>
<dbReference type="STRING" id="1122213.GCA_000423365_02719"/>
<keyword evidence="11" id="KW-1185">Reference proteome</keyword>